<dbReference type="PANTHER" id="PTHR23097:SF90">
    <property type="entry name" value="TUMOR NECROSIS FACTOR RECEPTOR SUPERFAMILY MEMBER 11B"/>
    <property type="match status" value="1"/>
</dbReference>
<evidence type="ECO:0000313" key="12">
    <source>
        <dbReference type="Proteomes" id="UP000694580"/>
    </source>
</evidence>
<reference evidence="11" key="3">
    <citation type="submission" date="2025-09" db="UniProtKB">
        <authorList>
            <consortium name="Ensembl"/>
        </authorList>
    </citation>
    <scope>IDENTIFICATION</scope>
</reference>
<dbReference type="GO" id="GO:0005576">
    <property type="term" value="C:extracellular region"/>
    <property type="evidence" value="ECO:0007669"/>
    <property type="project" value="UniProtKB-SubCell"/>
</dbReference>
<organism evidence="11 12">
    <name type="scientific">Denticeps clupeoides</name>
    <name type="common">denticle herring</name>
    <dbReference type="NCBI Taxonomy" id="299321"/>
    <lineage>
        <taxon>Eukaryota</taxon>
        <taxon>Metazoa</taxon>
        <taxon>Chordata</taxon>
        <taxon>Craniata</taxon>
        <taxon>Vertebrata</taxon>
        <taxon>Euteleostomi</taxon>
        <taxon>Actinopterygii</taxon>
        <taxon>Neopterygii</taxon>
        <taxon>Teleostei</taxon>
        <taxon>Clupei</taxon>
        <taxon>Clupeiformes</taxon>
        <taxon>Denticipitoidei</taxon>
        <taxon>Denticipitidae</taxon>
        <taxon>Denticeps</taxon>
    </lineage>
</organism>
<evidence type="ECO:0000259" key="10">
    <source>
        <dbReference type="PROSITE" id="PS50050"/>
    </source>
</evidence>
<feature type="disulfide bond" evidence="8">
    <location>
        <begin position="142"/>
        <end position="157"/>
    </location>
</feature>
<evidence type="ECO:0000256" key="6">
    <source>
        <dbReference type="ARBA" id="ARBA00023157"/>
    </source>
</evidence>
<keyword evidence="4 9" id="KW-0732">Signal</keyword>
<reference evidence="11 12" key="1">
    <citation type="submission" date="2020-06" db="EMBL/GenBank/DDBJ databases">
        <authorList>
            <consortium name="Wellcome Sanger Institute Data Sharing"/>
        </authorList>
    </citation>
    <scope>NUCLEOTIDE SEQUENCE [LARGE SCALE GENOMIC DNA]</scope>
</reference>
<name>A0AAY4E7X2_9TELE</name>
<proteinExistence type="predicted"/>
<dbReference type="GeneTree" id="ENSGT00940000155167"/>
<keyword evidence="5" id="KW-0677">Repeat</keyword>
<dbReference type="PRINTS" id="PR01975">
    <property type="entry name" value="TNFACTORR11B"/>
</dbReference>
<dbReference type="InterPro" id="IPR001368">
    <property type="entry name" value="TNFR/NGFR_Cys_rich_reg"/>
</dbReference>
<gene>
    <name evidence="11" type="primary">TNFRSF11B</name>
</gene>
<evidence type="ECO:0000256" key="4">
    <source>
        <dbReference type="ARBA" id="ARBA00022729"/>
    </source>
</evidence>
<feature type="signal peptide" evidence="9">
    <location>
        <begin position="1"/>
        <end position="20"/>
    </location>
</feature>
<evidence type="ECO:0000256" key="7">
    <source>
        <dbReference type="ARBA" id="ARBA00023180"/>
    </source>
</evidence>
<dbReference type="PANTHER" id="PTHR23097">
    <property type="entry name" value="TUMOR NECROSIS FACTOR RECEPTOR SUPERFAMILY MEMBER"/>
    <property type="match status" value="1"/>
</dbReference>
<feature type="domain" description="TNFR-Cys" evidence="10">
    <location>
        <begin position="141"/>
        <end position="182"/>
    </location>
</feature>
<evidence type="ECO:0000256" key="2">
    <source>
        <dbReference type="ARBA" id="ARBA00022525"/>
    </source>
</evidence>
<keyword evidence="12" id="KW-1185">Reference proteome</keyword>
<dbReference type="Proteomes" id="UP000694580">
    <property type="component" value="Chromosome 7"/>
</dbReference>
<keyword evidence="2" id="KW-0964">Secreted</keyword>
<dbReference type="GO" id="GO:0006915">
    <property type="term" value="P:apoptotic process"/>
    <property type="evidence" value="ECO:0007669"/>
    <property type="project" value="UniProtKB-KW"/>
</dbReference>
<feature type="disulfide bond" evidence="8">
    <location>
        <begin position="62"/>
        <end position="77"/>
    </location>
</feature>
<dbReference type="Ensembl" id="ENSDCDT00010063527.1">
    <property type="protein sequence ID" value="ENSDCDP00010053031.1"/>
    <property type="gene ID" value="ENSDCDG00010030874.1"/>
</dbReference>
<dbReference type="PROSITE" id="PS50050">
    <property type="entry name" value="TNFR_NGFR_2"/>
    <property type="match status" value="2"/>
</dbReference>
<sequence length="403" mass="45630">MRLCTLFAMSFALALHPTAPQLHQYWHLDPATSQHVLCDQCPPGTAVQHHCGAHGPTVCSPCPERHFTEHWHWGESCQYCTSVCKEKQLVKRECNSTHDQMCECVPGYYLMVEFCVPHAPCPPGLGASALGTPESDTVCEKCPSGFYSSTLSPTDRCIPHRDCSQLGLKMLQPGTSARDVVCENEALDCSGHHTQCHTDTTLCEEAIFQFLSSPRLASVPVEWLLESLPGRKVDWKNVERLRKTCSPQQQILHLLRLWREQNKDQEKLSRLIQGVSHCERKVQRCAGLKNLTLEDLTMVMGSLPGVRVGEDEVRTLVHTCPSQQHILQLLHLWKRRNSEQDVGKALIQGLRRLRGMGAPRRLLKSLKRISRVICVSSMHRLYEKIFINMIQDSTCFKSKAYND</sequence>
<keyword evidence="7" id="KW-0325">Glycoprotein</keyword>
<keyword evidence="3" id="KW-0053">Apoptosis</keyword>
<dbReference type="Pfam" id="PF00020">
    <property type="entry name" value="TNFR_c6"/>
    <property type="match status" value="3"/>
</dbReference>
<feature type="repeat" description="TNFR-Cys" evidence="8">
    <location>
        <begin position="141"/>
        <end position="182"/>
    </location>
</feature>
<comment type="subcellular location">
    <subcellularLocation>
        <location evidence="1">Secreted</location>
    </subcellularLocation>
</comment>
<evidence type="ECO:0000256" key="5">
    <source>
        <dbReference type="ARBA" id="ARBA00022737"/>
    </source>
</evidence>
<feature type="domain" description="TNFR-Cys" evidence="10">
    <location>
        <begin position="61"/>
        <end position="102"/>
    </location>
</feature>
<keyword evidence="6 8" id="KW-1015">Disulfide bond</keyword>
<feature type="disulfide bond" evidence="8">
    <location>
        <begin position="84"/>
        <end position="102"/>
    </location>
</feature>
<accession>A0AAY4E7X2</accession>
<dbReference type="InterPro" id="IPR052459">
    <property type="entry name" value="TNFRSF_decoy_receptor"/>
</dbReference>
<evidence type="ECO:0000256" key="9">
    <source>
        <dbReference type="SAM" id="SignalP"/>
    </source>
</evidence>
<comment type="caution">
    <text evidence="8">Lacks conserved residue(s) required for the propagation of feature annotation.</text>
</comment>
<protein>
    <recommendedName>
        <fullName evidence="10">TNFR-Cys domain-containing protein</fullName>
    </recommendedName>
</protein>
<dbReference type="AlphaFoldDB" id="A0AAY4E7X2"/>
<dbReference type="CDD" id="cd00185">
    <property type="entry name" value="TNFRSF"/>
    <property type="match status" value="1"/>
</dbReference>
<dbReference type="Gene3D" id="2.10.50.10">
    <property type="entry name" value="Tumor Necrosis Factor Receptor, subunit A, domain 2"/>
    <property type="match status" value="3"/>
</dbReference>
<evidence type="ECO:0000256" key="8">
    <source>
        <dbReference type="PROSITE-ProRule" id="PRU00206"/>
    </source>
</evidence>
<feature type="repeat" description="TNFR-Cys" evidence="8">
    <location>
        <begin position="61"/>
        <end position="102"/>
    </location>
</feature>
<feature type="chain" id="PRO_5044201440" description="TNFR-Cys domain-containing protein" evidence="9">
    <location>
        <begin position="21"/>
        <end position="403"/>
    </location>
</feature>
<evidence type="ECO:0000256" key="1">
    <source>
        <dbReference type="ARBA" id="ARBA00004613"/>
    </source>
</evidence>
<dbReference type="Pfam" id="PF23630">
    <property type="entry name" value="Death_TNFRSF11B"/>
    <property type="match status" value="2"/>
</dbReference>
<dbReference type="InterPro" id="IPR057633">
    <property type="entry name" value="Death_TNF11B"/>
</dbReference>
<dbReference type="InterPro" id="IPR017371">
    <property type="entry name" value="TNFR_11B"/>
</dbReference>
<evidence type="ECO:0000313" key="11">
    <source>
        <dbReference type="Ensembl" id="ENSDCDP00010053031.1"/>
    </source>
</evidence>
<dbReference type="SMART" id="SM00208">
    <property type="entry name" value="TNFR"/>
    <property type="match status" value="4"/>
</dbReference>
<evidence type="ECO:0000256" key="3">
    <source>
        <dbReference type="ARBA" id="ARBA00022703"/>
    </source>
</evidence>
<dbReference type="SUPFAM" id="SSF57586">
    <property type="entry name" value="TNF receptor-like"/>
    <property type="match status" value="2"/>
</dbReference>
<reference evidence="11" key="2">
    <citation type="submission" date="2025-08" db="UniProtKB">
        <authorList>
            <consortium name="Ensembl"/>
        </authorList>
    </citation>
    <scope>IDENTIFICATION</scope>
</reference>